<evidence type="ECO:0000256" key="5">
    <source>
        <dbReference type="ARBA" id="ARBA00023251"/>
    </source>
</evidence>
<dbReference type="PANTHER" id="PTHR43027:SF2">
    <property type="entry name" value="TRANSPORT PERMEASE PROTEIN"/>
    <property type="match status" value="1"/>
</dbReference>
<comment type="caution">
    <text evidence="8">The sequence shown here is derived from an EMBL/GenBank/DDBJ whole genome shotgun (WGS) entry which is preliminary data.</text>
</comment>
<proteinExistence type="predicted"/>
<accession>A0ABU0TVY8</accession>
<evidence type="ECO:0000256" key="1">
    <source>
        <dbReference type="ARBA" id="ARBA00004141"/>
    </source>
</evidence>
<keyword evidence="3 6" id="KW-1133">Transmembrane helix</keyword>
<dbReference type="InterPro" id="IPR000412">
    <property type="entry name" value="ABC_2_transport"/>
</dbReference>
<organism evidence="8 9">
    <name type="scientific">Microbacterium trichothecenolyticum</name>
    <name type="common">Aureobacterium trichothecenolyticum</name>
    <dbReference type="NCBI Taxonomy" id="69370"/>
    <lineage>
        <taxon>Bacteria</taxon>
        <taxon>Bacillati</taxon>
        <taxon>Actinomycetota</taxon>
        <taxon>Actinomycetes</taxon>
        <taxon>Micrococcales</taxon>
        <taxon>Microbacteriaceae</taxon>
        <taxon>Microbacterium</taxon>
    </lineage>
</organism>
<name>A0ABU0TVY8_MICTR</name>
<dbReference type="EMBL" id="JAUTBF010000001">
    <property type="protein sequence ID" value="MDQ1123092.1"/>
    <property type="molecule type" value="Genomic_DNA"/>
</dbReference>
<reference evidence="8 9" key="1">
    <citation type="submission" date="2023-07" db="EMBL/GenBank/DDBJ databases">
        <title>Functional and genomic diversity of the sorghum phyllosphere microbiome.</title>
        <authorList>
            <person name="Shade A."/>
        </authorList>
    </citation>
    <scope>NUCLEOTIDE SEQUENCE [LARGE SCALE GENOMIC DNA]</scope>
    <source>
        <strain evidence="8 9">SORGH_AS_1207</strain>
    </source>
</reference>
<dbReference type="InterPro" id="IPR013525">
    <property type="entry name" value="ABC2_TM"/>
</dbReference>
<feature type="transmembrane region" description="Helical" evidence="6">
    <location>
        <begin position="223"/>
        <end position="244"/>
    </location>
</feature>
<evidence type="ECO:0000256" key="6">
    <source>
        <dbReference type="SAM" id="Phobius"/>
    </source>
</evidence>
<keyword evidence="5" id="KW-0046">Antibiotic resistance</keyword>
<feature type="transmembrane region" description="Helical" evidence="6">
    <location>
        <begin position="139"/>
        <end position="159"/>
    </location>
</feature>
<dbReference type="Proteomes" id="UP001226691">
    <property type="component" value="Unassembled WGS sequence"/>
</dbReference>
<evidence type="ECO:0000256" key="2">
    <source>
        <dbReference type="ARBA" id="ARBA00022692"/>
    </source>
</evidence>
<sequence>MDSLKMIAAHIRIEILRFWREPIALFFTLIFPIVLIFIFGGSFGSHEDGGTGISYYNSLVAIDAAFLVGNFTLMGVTNDLANQKEAGITEALSLLPIKLWQRFLIESSAYLLIVFASVALVTAYVFIVYRDVEFRGNVVLFVMTLTVAYFAFVSIAKLIASLRFSARTLQLIGSTVFFILLFTSGVVIPKDSLPDSVSWFTNISPMYLTYKGLESIWNDTVEWGAYALQLGELAAIVVVFTLLVRLRSMIRA</sequence>
<evidence type="ECO:0000259" key="7">
    <source>
        <dbReference type="Pfam" id="PF01061"/>
    </source>
</evidence>
<feature type="transmembrane region" description="Helical" evidence="6">
    <location>
        <begin position="55"/>
        <end position="76"/>
    </location>
</feature>
<feature type="transmembrane region" description="Helical" evidence="6">
    <location>
        <begin position="108"/>
        <end position="127"/>
    </location>
</feature>
<feature type="transmembrane region" description="Helical" evidence="6">
    <location>
        <begin position="21"/>
        <end position="43"/>
    </location>
</feature>
<dbReference type="PIRSF" id="PIRSF006648">
    <property type="entry name" value="DrrB"/>
    <property type="match status" value="1"/>
</dbReference>
<keyword evidence="4 6" id="KW-0472">Membrane</keyword>
<feature type="transmembrane region" description="Helical" evidence="6">
    <location>
        <begin position="171"/>
        <end position="189"/>
    </location>
</feature>
<evidence type="ECO:0000256" key="3">
    <source>
        <dbReference type="ARBA" id="ARBA00022989"/>
    </source>
</evidence>
<dbReference type="Pfam" id="PF01061">
    <property type="entry name" value="ABC2_membrane"/>
    <property type="match status" value="1"/>
</dbReference>
<dbReference type="InterPro" id="IPR052902">
    <property type="entry name" value="ABC-2_transporter"/>
</dbReference>
<evidence type="ECO:0000256" key="4">
    <source>
        <dbReference type="ARBA" id="ARBA00023136"/>
    </source>
</evidence>
<keyword evidence="9" id="KW-1185">Reference proteome</keyword>
<protein>
    <submittedName>
        <fullName evidence="8">ABC-2 type transport system permease protein</fullName>
    </submittedName>
</protein>
<evidence type="ECO:0000313" key="9">
    <source>
        <dbReference type="Proteomes" id="UP001226691"/>
    </source>
</evidence>
<comment type="subcellular location">
    <subcellularLocation>
        <location evidence="1">Membrane</location>
        <topology evidence="1">Multi-pass membrane protein</topology>
    </subcellularLocation>
</comment>
<feature type="domain" description="ABC-2 type transporter transmembrane" evidence="7">
    <location>
        <begin position="11"/>
        <end position="215"/>
    </location>
</feature>
<evidence type="ECO:0000313" key="8">
    <source>
        <dbReference type="EMBL" id="MDQ1123092.1"/>
    </source>
</evidence>
<dbReference type="PANTHER" id="PTHR43027">
    <property type="entry name" value="DOXORUBICIN RESISTANCE ABC TRANSPORTER PERMEASE PROTEIN DRRC-RELATED"/>
    <property type="match status" value="1"/>
</dbReference>
<keyword evidence="2 6" id="KW-0812">Transmembrane</keyword>
<gene>
    <name evidence="8" type="ORF">QE412_001665</name>
</gene>
<dbReference type="PRINTS" id="PR00164">
    <property type="entry name" value="ABC2TRNSPORT"/>
</dbReference>